<dbReference type="OrthoDB" id="10047121at2759"/>
<evidence type="ECO:0000313" key="1">
    <source>
        <dbReference type="EMBL" id="VDM04360.1"/>
    </source>
</evidence>
<proteinExistence type="predicted"/>
<keyword evidence="2" id="KW-1185">Reference proteome</keyword>
<sequence length="196" mass="22545">MRLCENVKPYCTSSSPRSFVNKCLYQRHTKTESELKQRPETFHVFPTERVLRPLNVGVGHQLEAIIRRLITQPKGRLRRADKSGVIYRVNCLDCPANVCGMTDKRLSTRMHGHALAVRRRDVRSHVAMHSLENNHLFDFDGVKVLGRAENRLVRVVIEAWQSDANSINHSIDLPVPSVVVRHHWRTREGPTRSKAD</sequence>
<reference evidence="1 2" key="1">
    <citation type="submission" date="2018-11" db="EMBL/GenBank/DDBJ databases">
        <authorList>
            <consortium name="Pathogen Informatics"/>
        </authorList>
    </citation>
    <scope>NUCLEOTIDE SEQUENCE [LARGE SCALE GENOMIC DNA]</scope>
    <source>
        <strain evidence="1 2">NST_G2</strain>
    </source>
</reference>
<dbReference type="EMBL" id="UYSU01043449">
    <property type="protein sequence ID" value="VDM04360.1"/>
    <property type="molecule type" value="Genomic_DNA"/>
</dbReference>
<evidence type="ECO:0000313" key="2">
    <source>
        <dbReference type="Proteomes" id="UP000275846"/>
    </source>
</evidence>
<gene>
    <name evidence="1" type="ORF">SSLN_LOCUS17974</name>
</gene>
<dbReference type="AlphaFoldDB" id="A0A3P7D2M1"/>
<organism evidence="1 2">
    <name type="scientific">Schistocephalus solidus</name>
    <name type="common">Tapeworm</name>
    <dbReference type="NCBI Taxonomy" id="70667"/>
    <lineage>
        <taxon>Eukaryota</taxon>
        <taxon>Metazoa</taxon>
        <taxon>Spiralia</taxon>
        <taxon>Lophotrochozoa</taxon>
        <taxon>Platyhelminthes</taxon>
        <taxon>Cestoda</taxon>
        <taxon>Eucestoda</taxon>
        <taxon>Diphyllobothriidea</taxon>
        <taxon>Diphyllobothriidae</taxon>
        <taxon>Schistocephalus</taxon>
    </lineage>
</organism>
<name>A0A3P7D2M1_SCHSO</name>
<accession>A0A3P7D2M1</accession>
<dbReference type="Proteomes" id="UP000275846">
    <property type="component" value="Unassembled WGS sequence"/>
</dbReference>
<protein>
    <submittedName>
        <fullName evidence="1">Uncharacterized protein</fullName>
    </submittedName>
</protein>